<dbReference type="PANTHER" id="PTHR22749">
    <property type="entry name" value="RIBOFLAVIN KINASE/FMN ADENYLYLTRANSFERASE"/>
    <property type="match status" value="1"/>
</dbReference>
<dbReference type="FunFam" id="2.40.30.30:FF:000003">
    <property type="entry name" value="Riboflavin biosynthesis protein"/>
    <property type="match status" value="1"/>
</dbReference>
<dbReference type="EC" id="2.7.1.26" evidence="15"/>
<evidence type="ECO:0000259" key="16">
    <source>
        <dbReference type="SMART" id="SM00904"/>
    </source>
</evidence>
<comment type="pathway">
    <text evidence="2 15">Cofactor biosynthesis; FAD biosynthesis; FAD from FMN: step 1/1.</text>
</comment>
<dbReference type="Pfam" id="PF06574">
    <property type="entry name" value="FAD_syn"/>
    <property type="match status" value="1"/>
</dbReference>
<dbReference type="UniPathway" id="UPA00277">
    <property type="reaction ID" value="UER00407"/>
</dbReference>
<organism evidence="17 18">
    <name type="scientific">Roseburia faecis</name>
    <dbReference type="NCBI Taxonomy" id="301302"/>
    <lineage>
        <taxon>Bacteria</taxon>
        <taxon>Bacillati</taxon>
        <taxon>Bacillota</taxon>
        <taxon>Clostridia</taxon>
        <taxon>Lachnospirales</taxon>
        <taxon>Lachnospiraceae</taxon>
        <taxon>Roseburia</taxon>
    </lineage>
</organism>
<proteinExistence type="inferred from homology"/>
<evidence type="ECO:0000256" key="12">
    <source>
        <dbReference type="ARBA" id="ARBA00023268"/>
    </source>
</evidence>
<comment type="catalytic activity">
    <reaction evidence="14 15">
        <text>FMN + ATP + H(+) = FAD + diphosphate</text>
        <dbReference type="Rhea" id="RHEA:17237"/>
        <dbReference type="ChEBI" id="CHEBI:15378"/>
        <dbReference type="ChEBI" id="CHEBI:30616"/>
        <dbReference type="ChEBI" id="CHEBI:33019"/>
        <dbReference type="ChEBI" id="CHEBI:57692"/>
        <dbReference type="ChEBI" id="CHEBI:58210"/>
        <dbReference type="EC" id="2.7.7.2"/>
    </reaction>
</comment>
<keyword evidence="4 15" id="KW-0285">Flavoprotein</keyword>
<sequence length="310" mass="35449">MICWNKIEDFHIEEPTALSLGKFDGVHRGHEALIEHLLEKKKEGLKAVVFTFDIPPKKLTENNNYRVLSTNKEKQEILKERGIDYLLECPFTKEVMCMEPEAFVAWIVKSLHVKSMVVGSDFRFGHNRKGDHILLEKLSATYGYTLRVVDKIQYEGRDISSTFVREQIIKGNMEKANDLLGYPFFVKSEVIHGRQLGRTLGIPTINMELVAEKLLPPKGVYATAVEIGGKCYTGVTNVGCKPTVNHSNKVNVETHILDFSGDLYGYELKVSFYSFIRPEQRFSSVEMLKEQMERDIETSRSRMMSINGDM</sequence>
<name>A0A0M6WNT0_9FIRM</name>
<keyword evidence="8 15" id="KW-0547">Nucleotide-binding</keyword>
<dbReference type="EC" id="2.7.7.2" evidence="15"/>
<dbReference type="InterPro" id="IPR023465">
    <property type="entry name" value="Riboflavin_kinase_dom_sf"/>
</dbReference>
<dbReference type="GO" id="GO:0005524">
    <property type="term" value="F:ATP binding"/>
    <property type="evidence" value="ECO:0007669"/>
    <property type="project" value="UniProtKB-UniRule"/>
</dbReference>
<evidence type="ECO:0000256" key="6">
    <source>
        <dbReference type="ARBA" id="ARBA00022679"/>
    </source>
</evidence>
<comment type="similarity">
    <text evidence="15">Belongs to the ribF family.</text>
</comment>
<keyword evidence="12" id="KW-0511">Multifunctional enzyme</keyword>
<accession>A0A0M6WNT0</accession>
<dbReference type="NCBIfam" id="NF004160">
    <property type="entry name" value="PRK05627.1-3"/>
    <property type="match status" value="1"/>
</dbReference>
<keyword evidence="6 15" id="KW-0808">Transferase</keyword>
<evidence type="ECO:0000256" key="14">
    <source>
        <dbReference type="ARBA" id="ARBA00049494"/>
    </source>
</evidence>
<dbReference type="NCBIfam" id="TIGR00083">
    <property type="entry name" value="ribF"/>
    <property type="match status" value="1"/>
</dbReference>
<dbReference type="InterPro" id="IPR023468">
    <property type="entry name" value="Riboflavin_kinase"/>
</dbReference>
<dbReference type="GO" id="GO:0009398">
    <property type="term" value="P:FMN biosynthetic process"/>
    <property type="evidence" value="ECO:0007669"/>
    <property type="project" value="UniProtKB-UniRule"/>
</dbReference>
<dbReference type="GO" id="GO:0008531">
    <property type="term" value="F:riboflavin kinase activity"/>
    <property type="evidence" value="ECO:0007669"/>
    <property type="project" value="UniProtKB-UniRule"/>
</dbReference>
<keyword evidence="18" id="KW-1185">Reference proteome</keyword>
<dbReference type="FunFam" id="3.40.50.620:FF:000021">
    <property type="entry name" value="Riboflavin biosynthesis protein"/>
    <property type="match status" value="1"/>
</dbReference>
<comment type="catalytic activity">
    <reaction evidence="13 15">
        <text>riboflavin + ATP = FMN + ADP + H(+)</text>
        <dbReference type="Rhea" id="RHEA:14357"/>
        <dbReference type="ChEBI" id="CHEBI:15378"/>
        <dbReference type="ChEBI" id="CHEBI:30616"/>
        <dbReference type="ChEBI" id="CHEBI:57986"/>
        <dbReference type="ChEBI" id="CHEBI:58210"/>
        <dbReference type="ChEBI" id="CHEBI:456216"/>
        <dbReference type="EC" id="2.7.1.26"/>
    </reaction>
</comment>
<evidence type="ECO:0000256" key="1">
    <source>
        <dbReference type="ARBA" id="ARBA00002121"/>
    </source>
</evidence>
<evidence type="ECO:0000256" key="8">
    <source>
        <dbReference type="ARBA" id="ARBA00022741"/>
    </source>
</evidence>
<evidence type="ECO:0000313" key="18">
    <source>
        <dbReference type="Proteomes" id="UP000049979"/>
    </source>
</evidence>
<dbReference type="InterPro" id="IPR002606">
    <property type="entry name" value="Riboflavin_kinase_bac"/>
</dbReference>
<keyword evidence="10 15" id="KW-0274">FAD</keyword>
<dbReference type="InterPro" id="IPR015865">
    <property type="entry name" value="Riboflavin_kinase_bac/euk"/>
</dbReference>
<dbReference type="PIRSF" id="PIRSF004491">
    <property type="entry name" value="FAD_Synth"/>
    <property type="match status" value="1"/>
</dbReference>
<dbReference type="CDD" id="cd02064">
    <property type="entry name" value="FAD_synthetase_N"/>
    <property type="match status" value="1"/>
</dbReference>
<gene>
    <name evidence="17" type="ORF">M72_06801</name>
</gene>
<evidence type="ECO:0000256" key="2">
    <source>
        <dbReference type="ARBA" id="ARBA00004726"/>
    </source>
</evidence>
<dbReference type="AlphaFoldDB" id="A0A0M6WNT0"/>
<dbReference type="Pfam" id="PF01687">
    <property type="entry name" value="Flavokinase"/>
    <property type="match status" value="1"/>
</dbReference>
<dbReference type="PANTHER" id="PTHR22749:SF6">
    <property type="entry name" value="RIBOFLAVIN KINASE"/>
    <property type="match status" value="1"/>
</dbReference>
<dbReference type="UniPathway" id="UPA00276">
    <property type="reaction ID" value="UER00406"/>
</dbReference>
<evidence type="ECO:0000256" key="4">
    <source>
        <dbReference type="ARBA" id="ARBA00022630"/>
    </source>
</evidence>
<dbReference type="RefSeq" id="WP_055067886.1">
    <property type="nucleotide sequence ID" value="NZ_CP173697.1"/>
</dbReference>
<evidence type="ECO:0000256" key="5">
    <source>
        <dbReference type="ARBA" id="ARBA00022643"/>
    </source>
</evidence>
<keyword evidence="5 15" id="KW-0288">FMN</keyword>
<dbReference type="SUPFAM" id="SSF52374">
    <property type="entry name" value="Nucleotidylyl transferase"/>
    <property type="match status" value="1"/>
</dbReference>
<protein>
    <recommendedName>
        <fullName evidence="15">Riboflavin biosynthesis protein</fullName>
    </recommendedName>
    <domain>
        <recommendedName>
            <fullName evidence="15">Riboflavin kinase</fullName>
            <ecNumber evidence="15">2.7.1.26</ecNumber>
        </recommendedName>
        <alternativeName>
            <fullName evidence="15">Flavokinase</fullName>
        </alternativeName>
    </domain>
    <domain>
        <recommendedName>
            <fullName evidence="15">FMN adenylyltransferase</fullName>
            <ecNumber evidence="15">2.7.7.2</ecNumber>
        </recommendedName>
        <alternativeName>
            <fullName evidence="15">FAD pyrophosphorylase</fullName>
        </alternativeName>
        <alternativeName>
            <fullName evidence="15">FAD synthase</fullName>
        </alternativeName>
    </domain>
</protein>
<evidence type="ECO:0000256" key="10">
    <source>
        <dbReference type="ARBA" id="ARBA00022827"/>
    </source>
</evidence>
<dbReference type="InterPro" id="IPR015864">
    <property type="entry name" value="FAD_synthase"/>
</dbReference>
<dbReference type="Proteomes" id="UP000049979">
    <property type="component" value="Unassembled WGS sequence"/>
</dbReference>
<evidence type="ECO:0000256" key="9">
    <source>
        <dbReference type="ARBA" id="ARBA00022777"/>
    </source>
</evidence>
<dbReference type="EMBL" id="CVRR01000019">
    <property type="protein sequence ID" value="CRL38446.1"/>
    <property type="molecule type" value="Genomic_DNA"/>
</dbReference>
<keyword evidence="7 15" id="KW-0548">Nucleotidyltransferase</keyword>
<dbReference type="OrthoDB" id="9803667at2"/>
<dbReference type="NCBIfam" id="NF004162">
    <property type="entry name" value="PRK05627.1-5"/>
    <property type="match status" value="1"/>
</dbReference>
<dbReference type="SMART" id="SM00904">
    <property type="entry name" value="Flavokinase"/>
    <property type="match status" value="1"/>
</dbReference>
<dbReference type="GO" id="GO:0003919">
    <property type="term" value="F:FMN adenylyltransferase activity"/>
    <property type="evidence" value="ECO:0007669"/>
    <property type="project" value="UniProtKB-UniRule"/>
</dbReference>
<evidence type="ECO:0000256" key="13">
    <source>
        <dbReference type="ARBA" id="ARBA00047880"/>
    </source>
</evidence>
<evidence type="ECO:0000256" key="3">
    <source>
        <dbReference type="ARBA" id="ARBA00005201"/>
    </source>
</evidence>
<feature type="domain" description="Riboflavin kinase" evidence="16">
    <location>
        <begin position="179"/>
        <end position="304"/>
    </location>
</feature>
<dbReference type="GO" id="GO:0009231">
    <property type="term" value="P:riboflavin biosynthetic process"/>
    <property type="evidence" value="ECO:0007669"/>
    <property type="project" value="InterPro"/>
</dbReference>
<keyword evidence="9 15" id="KW-0418">Kinase</keyword>
<dbReference type="STRING" id="301302.ERS852420_00500"/>
<comment type="function">
    <text evidence="1">Catalyzes the phosphorylation of riboflavin to FMN followed by the adenylation of FMN to FAD.</text>
</comment>
<reference evidence="18" key="1">
    <citation type="submission" date="2015-05" db="EMBL/GenBank/DDBJ databases">
        <authorList>
            <consortium name="Pathogen Informatics"/>
        </authorList>
    </citation>
    <scope>NUCLEOTIDE SEQUENCE [LARGE SCALE GENOMIC DNA]</scope>
    <source>
        <strain evidence="18">M72</strain>
    </source>
</reference>
<comment type="pathway">
    <text evidence="3 15">Cofactor biosynthesis; FMN biosynthesis; FMN from riboflavin (ATP route): step 1/1.</text>
</comment>
<dbReference type="Gene3D" id="2.40.30.30">
    <property type="entry name" value="Riboflavin kinase-like"/>
    <property type="match status" value="1"/>
</dbReference>
<dbReference type="Gene3D" id="3.40.50.620">
    <property type="entry name" value="HUPs"/>
    <property type="match status" value="1"/>
</dbReference>
<evidence type="ECO:0000256" key="7">
    <source>
        <dbReference type="ARBA" id="ARBA00022695"/>
    </source>
</evidence>
<evidence type="ECO:0000256" key="15">
    <source>
        <dbReference type="PIRNR" id="PIRNR004491"/>
    </source>
</evidence>
<dbReference type="GO" id="GO:0006747">
    <property type="term" value="P:FAD biosynthetic process"/>
    <property type="evidence" value="ECO:0007669"/>
    <property type="project" value="UniProtKB-UniRule"/>
</dbReference>
<keyword evidence="11 15" id="KW-0067">ATP-binding</keyword>
<dbReference type="InterPro" id="IPR014729">
    <property type="entry name" value="Rossmann-like_a/b/a_fold"/>
</dbReference>
<evidence type="ECO:0000256" key="11">
    <source>
        <dbReference type="ARBA" id="ARBA00022840"/>
    </source>
</evidence>
<evidence type="ECO:0000313" key="17">
    <source>
        <dbReference type="EMBL" id="CRL38446.1"/>
    </source>
</evidence>
<dbReference type="SUPFAM" id="SSF82114">
    <property type="entry name" value="Riboflavin kinase-like"/>
    <property type="match status" value="1"/>
</dbReference>